<keyword evidence="1" id="KW-0805">Transcription regulation</keyword>
<dbReference type="GO" id="GO:0003677">
    <property type="term" value="F:DNA binding"/>
    <property type="evidence" value="ECO:0007669"/>
    <property type="project" value="UniProtKB-KW"/>
</dbReference>
<name>A0A2P5DAN2_TREOI</name>
<protein>
    <submittedName>
        <fullName evidence="6">NAC domain containing protein</fullName>
    </submittedName>
</protein>
<dbReference type="Proteomes" id="UP000237000">
    <property type="component" value="Unassembled WGS sequence"/>
</dbReference>
<evidence type="ECO:0000259" key="5">
    <source>
        <dbReference type="PROSITE" id="PS51005"/>
    </source>
</evidence>
<sequence>MYNFEVDRKHSGENYFTREAGNGFWKFHGFEPVTMGERAATVRHVKHTEGPIMGPFSTTTLRYYRLMIKHHHIPFGSYTRDAVRDLRKGLIQGKHIIGYKTRLVYYEGQAKCGTKTNWVMDEYRVNENYLPNSKKMSNLVLCKIYENDQKKEEESTSDDFPKPFAEVFARLYSRKLPIDLFSKF</sequence>
<proteinExistence type="predicted"/>
<accession>A0A2P5DAN2</accession>
<evidence type="ECO:0000256" key="1">
    <source>
        <dbReference type="ARBA" id="ARBA00023015"/>
    </source>
</evidence>
<dbReference type="PANTHER" id="PTHR31719">
    <property type="entry name" value="NAC TRANSCRIPTION FACTOR 56"/>
    <property type="match status" value="1"/>
</dbReference>
<dbReference type="STRING" id="63057.A0A2P5DAN2"/>
<dbReference type="PROSITE" id="PS51005">
    <property type="entry name" value="NAC"/>
    <property type="match status" value="1"/>
</dbReference>
<evidence type="ECO:0000313" key="6">
    <source>
        <dbReference type="EMBL" id="PON70346.1"/>
    </source>
</evidence>
<keyword evidence="4" id="KW-0539">Nucleus</keyword>
<dbReference type="AlphaFoldDB" id="A0A2P5DAN2"/>
<dbReference type="EMBL" id="JXTC01000283">
    <property type="protein sequence ID" value="PON70346.1"/>
    <property type="molecule type" value="Genomic_DNA"/>
</dbReference>
<comment type="caution">
    <text evidence="6">The sequence shown here is derived from an EMBL/GenBank/DDBJ whole genome shotgun (WGS) entry which is preliminary data.</text>
</comment>
<evidence type="ECO:0000256" key="3">
    <source>
        <dbReference type="ARBA" id="ARBA00023163"/>
    </source>
</evidence>
<evidence type="ECO:0000313" key="7">
    <source>
        <dbReference type="Proteomes" id="UP000237000"/>
    </source>
</evidence>
<dbReference type="GO" id="GO:0006355">
    <property type="term" value="P:regulation of DNA-templated transcription"/>
    <property type="evidence" value="ECO:0007669"/>
    <property type="project" value="InterPro"/>
</dbReference>
<organism evidence="6 7">
    <name type="scientific">Trema orientale</name>
    <name type="common">Charcoal tree</name>
    <name type="synonym">Celtis orientalis</name>
    <dbReference type="NCBI Taxonomy" id="63057"/>
    <lineage>
        <taxon>Eukaryota</taxon>
        <taxon>Viridiplantae</taxon>
        <taxon>Streptophyta</taxon>
        <taxon>Embryophyta</taxon>
        <taxon>Tracheophyta</taxon>
        <taxon>Spermatophyta</taxon>
        <taxon>Magnoliopsida</taxon>
        <taxon>eudicotyledons</taxon>
        <taxon>Gunneridae</taxon>
        <taxon>Pentapetalae</taxon>
        <taxon>rosids</taxon>
        <taxon>fabids</taxon>
        <taxon>Rosales</taxon>
        <taxon>Cannabaceae</taxon>
        <taxon>Trema</taxon>
    </lineage>
</organism>
<dbReference type="Pfam" id="PF02365">
    <property type="entry name" value="NAM"/>
    <property type="match status" value="1"/>
</dbReference>
<dbReference type="InterPro" id="IPR003441">
    <property type="entry name" value="NAC-dom"/>
</dbReference>
<dbReference type="PANTHER" id="PTHR31719:SF179">
    <property type="entry name" value="OS08G0148400 PROTEIN"/>
    <property type="match status" value="1"/>
</dbReference>
<dbReference type="Gene3D" id="2.170.150.80">
    <property type="entry name" value="NAC domain"/>
    <property type="match status" value="1"/>
</dbReference>
<evidence type="ECO:0000256" key="2">
    <source>
        <dbReference type="ARBA" id="ARBA00023125"/>
    </source>
</evidence>
<dbReference type="OrthoDB" id="951364at2759"/>
<dbReference type="InParanoid" id="A0A2P5DAN2"/>
<keyword evidence="3" id="KW-0804">Transcription</keyword>
<evidence type="ECO:0000256" key="4">
    <source>
        <dbReference type="ARBA" id="ARBA00023242"/>
    </source>
</evidence>
<keyword evidence="2" id="KW-0238">DNA-binding</keyword>
<keyword evidence="7" id="KW-1185">Reference proteome</keyword>
<dbReference type="InterPro" id="IPR036093">
    <property type="entry name" value="NAC_dom_sf"/>
</dbReference>
<gene>
    <name evidence="6" type="ORF">TorRG33x02_257120</name>
</gene>
<dbReference type="SUPFAM" id="SSF101941">
    <property type="entry name" value="NAC domain"/>
    <property type="match status" value="1"/>
</dbReference>
<feature type="domain" description="NAC" evidence="5">
    <location>
        <begin position="1"/>
        <end position="147"/>
    </location>
</feature>
<reference evidence="7" key="1">
    <citation type="submission" date="2016-06" db="EMBL/GenBank/DDBJ databases">
        <title>Parallel loss of symbiosis genes in relatives of nitrogen-fixing non-legume Parasponia.</title>
        <authorList>
            <person name="Van Velzen R."/>
            <person name="Holmer R."/>
            <person name="Bu F."/>
            <person name="Rutten L."/>
            <person name="Van Zeijl A."/>
            <person name="Liu W."/>
            <person name="Santuari L."/>
            <person name="Cao Q."/>
            <person name="Sharma T."/>
            <person name="Shen D."/>
            <person name="Roswanjaya Y."/>
            <person name="Wardhani T."/>
            <person name="Kalhor M.S."/>
            <person name="Jansen J."/>
            <person name="Van den Hoogen J."/>
            <person name="Gungor B."/>
            <person name="Hartog M."/>
            <person name="Hontelez J."/>
            <person name="Verver J."/>
            <person name="Yang W.-C."/>
            <person name="Schijlen E."/>
            <person name="Repin R."/>
            <person name="Schilthuizen M."/>
            <person name="Schranz E."/>
            <person name="Heidstra R."/>
            <person name="Miyata K."/>
            <person name="Fedorova E."/>
            <person name="Kohlen W."/>
            <person name="Bisseling T."/>
            <person name="Smit S."/>
            <person name="Geurts R."/>
        </authorList>
    </citation>
    <scope>NUCLEOTIDE SEQUENCE [LARGE SCALE GENOMIC DNA]</scope>
    <source>
        <strain evidence="7">cv. RG33-2</strain>
    </source>
</reference>